<dbReference type="Proteomes" id="UP000694388">
    <property type="component" value="Unplaced"/>
</dbReference>
<dbReference type="InterPro" id="IPR031328">
    <property type="entry name" value="Ephrin"/>
</dbReference>
<keyword evidence="12" id="KW-1185">Reference proteome</keyword>
<feature type="chain" id="PRO_5034119771" evidence="9">
    <location>
        <begin position="31"/>
        <end position="375"/>
    </location>
</feature>
<evidence type="ECO:0000256" key="2">
    <source>
        <dbReference type="ARBA" id="ARBA00022729"/>
    </source>
</evidence>
<evidence type="ECO:0000256" key="7">
    <source>
        <dbReference type="RuleBase" id="RU004375"/>
    </source>
</evidence>
<dbReference type="AlphaFoldDB" id="A0A8C4QUY8"/>
<keyword evidence="3 7" id="KW-0472">Membrane</keyword>
<comment type="similarity">
    <text evidence="6 7">Belongs to the ephrin family.</text>
</comment>
<feature type="transmembrane region" description="Helical" evidence="8">
    <location>
        <begin position="205"/>
        <end position="229"/>
    </location>
</feature>
<dbReference type="Pfam" id="PF00812">
    <property type="entry name" value="Ephrin"/>
    <property type="match status" value="1"/>
</dbReference>
<dbReference type="OMA" id="IVIWGPE"/>
<dbReference type="InterPro" id="IPR008972">
    <property type="entry name" value="Cupredoxin"/>
</dbReference>
<evidence type="ECO:0000313" key="12">
    <source>
        <dbReference type="Proteomes" id="UP000694388"/>
    </source>
</evidence>
<evidence type="ECO:0000256" key="6">
    <source>
        <dbReference type="PROSITE-ProRule" id="PRU00884"/>
    </source>
</evidence>
<evidence type="ECO:0000256" key="4">
    <source>
        <dbReference type="ARBA" id="ARBA00023157"/>
    </source>
</evidence>
<evidence type="ECO:0000256" key="8">
    <source>
        <dbReference type="SAM" id="Phobius"/>
    </source>
</evidence>
<evidence type="ECO:0000313" key="11">
    <source>
        <dbReference type="Ensembl" id="ENSEBUP00000019895.1"/>
    </source>
</evidence>
<name>A0A8C4QUY8_EPTBU</name>
<feature type="signal peptide" evidence="9">
    <location>
        <begin position="1"/>
        <end position="30"/>
    </location>
</feature>
<dbReference type="GO" id="GO:0007411">
    <property type="term" value="P:axon guidance"/>
    <property type="evidence" value="ECO:0007669"/>
    <property type="project" value="TreeGrafter"/>
</dbReference>
<keyword evidence="2 9" id="KW-0732">Signal</keyword>
<evidence type="ECO:0000256" key="1">
    <source>
        <dbReference type="ARBA" id="ARBA00004370"/>
    </source>
</evidence>
<dbReference type="InterPro" id="IPR001799">
    <property type="entry name" value="Ephrin_RBD"/>
</dbReference>
<sequence>MFHGARPPRPPPPLLLFALWAMLSAPGAPAMLEPIYWSASNPRFRPGGTLVLHPNLGDKIDIICPRAKTGNHVDTSESRDDAQASGQFPAKTPVPEFYRLYLVSKQQAEDCETIHENRFLLNCHQPHTDVKYTIKFQEFSPNFYGLEFSHGHNYFIISTSNGSQEGLDNQVGGVCHSHGMRIMLTVHQGLTDSTGDPDSGLGSDIALIVGIASGCVIFLLLSLFVALFAMRRRCGARHATALHRPQRKAAGGGPIGTRSSGGPYSLTALANARRAMSLGPGAVFSGSGTHLVASSLGSGSTPGAPRAATVSGASAVLGGTEPSDILLPLRARPPSDGDLAQLSGLFPHYEKVSGDYGHPVYIVQSQSPANVYYKV</sequence>
<accession>A0A8C4QUY8</accession>
<evidence type="ECO:0000256" key="3">
    <source>
        <dbReference type="ARBA" id="ARBA00023136"/>
    </source>
</evidence>
<dbReference type="GO" id="GO:0048013">
    <property type="term" value="P:ephrin receptor signaling pathway"/>
    <property type="evidence" value="ECO:0007669"/>
    <property type="project" value="TreeGrafter"/>
</dbReference>
<keyword evidence="4 6" id="KW-1015">Disulfide bond</keyword>
<comment type="caution">
    <text evidence="6">Lacks conserved residue(s) required for the propagation of feature annotation.</text>
</comment>
<dbReference type="PRINTS" id="PR01347">
    <property type="entry name" value="EPHRIN"/>
</dbReference>
<keyword evidence="8" id="KW-1133">Transmembrane helix</keyword>
<keyword evidence="5" id="KW-0325">Glycoprotein</keyword>
<keyword evidence="8" id="KW-0812">Transmembrane</keyword>
<dbReference type="Ensembl" id="ENSEBUT00000020472.1">
    <property type="protein sequence ID" value="ENSEBUP00000019895.1"/>
    <property type="gene ID" value="ENSEBUG00000012354.1"/>
</dbReference>
<dbReference type="GO" id="GO:0046875">
    <property type="term" value="F:ephrin receptor binding"/>
    <property type="evidence" value="ECO:0007669"/>
    <property type="project" value="TreeGrafter"/>
</dbReference>
<comment type="subcellular location">
    <subcellularLocation>
        <location evidence="1">Membrane</location>
    </subcellularLocation>
</comment>
<proteinExistence type="inferred from homology"/>
<reference evidence="11" key="1">
    <citation type="submission" date="2025-08" db="UniProtKB">
        <authorList>
            <consortium name="Ensembl"/>
        </authorList>
    </citation>
    <scope>IDENTIFICATION</scope>
</reference>
<evidence type="ECO:0000256" key="5">
    <source>
        <dbReference type="ARBA" id="ARBA00023180"/>
    </source>
</evidence>
<evidence type="ECO:0000259" key="10">
    <source>
        <dbReference type="PROSITE" id="PS51551"/>
    </source>
</evidence>
<dbReference type="PANTHER" id="PTHR11304:SF18">
    <property type="entry name" value="EPHRIN-B2"/>
    <property type="match status" value="1"/>
</dbReference>
<evidence type="ECO:0000256" key="9">
    <source>
        <dbReference type="SAM" id="SignalP"/>
    </source>
</evidence>
<dbReference type="GeneTree" id="ENSGT00940000155868"/>
<dbReference type="GO" id="GO:0005886">
    <property type="term" value="C:plasma membrane"/>
    <property type="evidence" value="ECO:0007669"/>
    <property type="project" value="TreeGrafter"/>
</dbReference>
<reference evidence="11" key="2">
    <citation type="submission" date="2025-09" db="UniProtKB">
        <authorList>
            <consortium name="Ensembl"/>
        </authorList>
    </citation>
    <scope>IDENTIFICATION</scope>
</reference>
<dbReference type="SUPFAM" id="SSF49503">
    <property type="entry name" value="Cupredoxins"/>
    <property type="match status" value="1"/>
</dbReference>
<feature type="disulfide bond" evidence="6">
    <location>
        <begin position="111"/>
        <end position="175"/>
    </location>
</feature>
<organism evidence="11 12">
    <name type="scientific">Eptatretus burgeri</name>
    <name type="common">Inshore hagfish</name>
    <dbReference type="NCBI Taxonomy" id="7764"/>
    <lineage>
        <taxon>Eukaryota</taxon>
        <taxon>Metazoa</taxon>
        <taxon>Chordata</taxon>
        <taxon>Craniata</taxon>
        <taxon>Vertebrata</taxon>
        <taxon>Cyclostomata</taxon>
        <taxon>Myxini</taxon>
        <taxon>Myxiniformes</taxon>
        <taxon>Myxinidae</taxon>
        <taxon>Eptatretinae</taxon>
        <taxon>Eptatretus</taxon>
    </lineage>
</organism>
<dbReference type="Gene3D" id="2.60.40.420">
    <property type="entry name" value="Cupredoxins - blue copper proteins"/>
    <property type="match status" value="1"/>
</dbReference>
<dbReference type="PROSITE" id="PS51551">
    <property type="entry name" value="EPHRIN_RBD_2"/>
    <property type="match status" value="1"/>
</dbReference>
<protein>
    <submittedName>
        <fullName evidence="11">Ephrin B2</fullName>
    </submittedName>
</protein>
<dbReference type="PANTHER" id="PTHR11304">
    <property type="entry name" value="EPHRIN"/>
    <property type="match status" value="1"/>
</dbReference>
<feature type="domain" description="Ephrin RBD" evidence="10">
    <location>
        <begin position="30"/>
        <end position="186"/>
    </location>
</feature>
<dbReference type="GO" id="GO:0048514">
    <property type="term" value="P:blood vessel morphogenesis"/>
    <property type="evidence" value="ECO:0007669"/>
    <property type="project" value="TreeGrafter"/>
</dbReference>